<sequence length="111" mass="13086">MISAKQIINHKQKRIGFKRPVFFIKEDENQNEDDQLNITDAESDKSNDEKEEMEEKIDMTKMKIPTSLESDQNLNISSSLFDGFDWIHSEQDIFDDIDQDIQIPDNFLMPF</sequence>
<comment type="caution">
    <text evidence="2">The sequence shown here is derived from an EMBL/GenBank/DDBJ whole genome shotgun (WGS) entry which is preliminary data.</text>
</comment>
<dbReference type="Proteomes" id="UP001470230">
    <property type="component" value="Unassembled WGS sequence"/>
</dbReference>
<name>A0ABR2K2J1_9EUKA</name>
<proteinExistence type="predicted"/>
<accession>A0ABR2K2J1</accession>
<evidence type="ECO:0000256" key="1">
    <source>
        <dbReference type="SAM" id="MobiDB-lite"/>
    </source>
</evidence>
<reference evidence="2 3" key="1">
    <citation type="submission" date="2024-04" db="EMBL/GenBank/DDBJ databases">
        <title>Tritrichomonas musculus Genome.</title>
        <authorList>
            <person name="Alves-Ferreira E."/>
            <person name="Grigg M."/>
            <person name="Lorenzi H."/>
            <person name="Galac M."/>
        </authorList>
    </citation>
    <scope>NUCLEOTIDE SEQUENCE [LARGE SCALE GENOMIC DNA]</scope>
    <source>
        <strain evidence="2 3">EAF2021</strain>
    </source>
</reference>
<dbReference type="EMBL" id="JAPFFF010000008">
    <property type="protein sequence ID" value="KAK8885103.1"/>
    <property type="molecule type" value="Genomic_DNA"/>
</dbReference>
<protein>
    <submittedName>
        <fullName evidence="2">Uncharacterized protein</fullName>
    </submittedName>
</protein>
<keyword evidence="3" id="KW-1185">Reference proteome</keyword>
<feature type="region of interest" description="Disordered" evidence="1">
    <location>
        <begin position="28"/>
        <end position="60"/>
    </location>
</feature>
<evidence type="ECO:0000313" key="3">
    <source>
        <dbReference type="Proteomes" id="UP001470230"/>
    </source>
</evidence>
<evidence type="ECO:0000313" key="2">
    <source>
        <dbReference type="EMBL" id="KAK8885103.1"/>
    </source>
</evidence>
<organism evidence="2 3">
    <name type="scientific">Tritrichomonas musculus</name>
    <dbReference type="NCBI Taxonomy" id="1915356"/>
    <lineage>
        <taxon>Eukaryota</taxon>
        <taxon>Metamonada</taxon>
        <taxon>Parabasalia</taxon>
        <taxon>Tritrichomonadida</taxon>
        <taxon>Tritrichomonadidae</taxon>
        <taxon>Tritrichomonas</taxon>
    </lineage>
</organism>
<gene>
    <name evidence="2" type="ORF">M9Y10_044232</name>
</gene>